<dbReference type="GeneID" id="37018961"/>
<evidence type="ECO:0000313" key="4">
    <source>
        <dbReference type="Proteomes" id="UP000245771"/>
    </source>
</evidence>
<dbReference type="GO" id="GO:0016811">
    <property type="term" value="F:hydrolase activity, acting on carbon-nitrogen (but not peptide) bonds, in linear amides"/>
    <property type="evidence" value="ECO:0007669"/>
    <property type="project" value="InterPro"/>
</dbReference>
<evidence type="ECO:0000259" key="2">
    <source>
        <dbReference type="PROSITE" id="PS50263"/>
    </source>
</evidence>
<feature type="domain" description="CN hydrolase" evidence="2">
    <location>
        <begin position="1"/>
        <end position="255"/>
    </location>
</feature>
<keyword evidence="1" id="KW-0378">Hydrolase</keyword>
<dbReference type="SUPFAM" id="SSF56317">
    <property type="entry name" value="Carbon-nitrogen hydrolase"/>
    <property type="match status" value="1"/>
</dbReference>
<dbReference type="Pfam" id="PF00795">
    <property type="entry name" value="CN_hydrolase"/>
    <property type="match status" value="1"/>
</dbReference>
<sequence length="279" mass="30649">MTLAAIAQMSSTGVIAENLAVSLKLIKQAATAGAKMIFLPEATDFIAPSSSVGSLLQSKDITSFVEGVQSTAKSSSIWVSVGVHEPIPQDVKRCYNTQLVIDNKGEIQARYRKNHLFDVDIKGGITILESSTTVPGQSMEEPINTPLGKTGLLTCYDIRFPEASLRLRRQGSEIITYPSAFAVKTGAAHWEVLLRSRAIETQCYVMAAAQVGTHAGSSRTSWGHAMVVDPFGTIIAQCSDMQPYRPTFCLADVDLEWLKETRRSMPLWDQRRHDIYPEL</sequence>
<dbReference type="InParanoid" id="A0A316VLH9"/>
<dbReference type="RefSeq" id="XP_025358230.1">
    <property type="nucleotide sequence ID" value="XM_025497180.1"/>
</dbReference>
<dbReference type="AlphaFoldDB" id="A0A316VLH9"/>
<dbReference type="CDD" id="cd07572">
    <property type="entry name" value="nit"/>
    <property type="match status" value="1"/>
</dbReference>
<reference evidence="3 4" key="1">
    <citation type="journal article" date="2018" name="Mol. Biol. Evol.">
        <title>Broad Genomic Sampling Reveals a Smut Pathogenic Ancestry of the Fungal Clade Ustilaginomycotina.</title>
        <authorList>
            <person name="Kijpornyongpan T."/>
            <person name="Mondo S.J."/>
            <person name="Barry K."/>
            <person name="Sandor L."/>
            <person name="Lee J."/>
            <person name="Lipzen A."/>
            <person name="Pangilinan J."/>
            <person name="LaButti K."/>
            <person name="Hainaut M."/>
            <person name="Henrissat B."/>
            <person name="Grigoriev I.V."/>
            <person name="Spatafora J.W."/>
            <person name="Aime M.C."/>
        </authorList>
    </citation>
    <scope>NUCLEOTIDE SEQUENCE [LARGE SCALE GENOMIC DNA]</scope>
    <source>
        <strain evidence="3 4">MCA 3882</strain>
    </source>
</reference>
<dbReference type="EMBL" id="KZ819602">
    <property type="protein sequence ID" value="PWN37928.1"/>
    <property type="molecule type" value="Genomic_DNA"/>
</dbReference>
<evidence type="ECO:0000256" key="1">
    <source>
        <dbReference type="ARBA" id="ARBA00022801"/>
    </source>
</evidence>
<dbReference type="Proteomes" id="UP000245771">
    <property type="component" value="Unassembled WGS sequence"/>
</dbReference>
<dbReference type="OrthoDB" id="10250282at2759"/>
<protein>
    <submittedName>
        <fullName evidence="3">Putative NIT2-nitrilase</fullName>
    </submittedName>
</protein>
<accession>A0A316VLH9</accession>
<proteinExistence type="predicted"/>
<dbReference type="InterPro" id="IPR036526">
    <property type="entry name" value="C-N_Hydrolase_sf"/>
</dbReference>
<keyword evidence="4" id="KW-1185">Reference proteome</keyword>
<dbReference type="FunCoup" id="A0A316VLH9">
    <property type="interactions" value="67"/>
</dbReference>
<dbReference type="PANTHER" id="PTHR23088:SF27">
    <property type="entry name" value="DEAMINATED GLUTATHIONE AMIDASE"/>
    <property type="match status" value="1"/>
</dbReference>
<organism evidence="3 4">
    <name type="scientific">Meira miltonrushii</name>
    <dbReference type="NCBI Taxonomy" id="1280837"/>
    <lineage>
        <taxon>Eukaryota</taxon>
        <taxon>Fungi</taxon>
        <taxon>Dikarya</taxon>
        <taxon>Basidiomycota</taxon>
        <taxon>Ustilaginomycotina</taxon>
        <taxon>Exobasidiomycetes</taxon>
        <taxon>Exobasidiales</taxon>
        <taxon>Brachybasidiaceae</taxon>
        <taxon>Meira</taxon>
    </lineage>
</organism>
<dbReference type="STRING" id="1280837.A0A316VLH9"/>
<dbReference type="PANTHER" id="PTHR23088">
    <property type="entry name" value="NITRILASE-RELATED"/>
    <property type="match status" value="1"/>
</dbReference>
<dbReference type="PROSITE" id="PS01227">
    <property type="entry name" value="UPF0012"/>
    <property type="match status" value="1"/>
</dbReference>
<gene>
    <name evidence="3" type="ORF">FA14DRAFT_142619</name>
</gene>
<dbReference type="InterPro" id="IPR045254">
    <property type="entry name" value="Nit1/2_C-N_Hydrolase"/>
</dbReference>
<dbReference type="Gene3D" id="3.60.110.10">
    <property type="entry name" value="Carbon-nitrogen hydrolase"/>
    <property type="match status" value="1"/>
</dbReference>
<dbReference type="InterPro" id="IPR003010">
    <property type="entry name" value="C-N_Hydrolase"/>
</dbReference>
<evidence type="ECO:0000313" key="3">
    <source>
        <dbReference type="EMBL" id="PWN37928.1"/>
    </source>
</evidence>
<name>A0A316VLH9_9BASI</name>
<dbReference type="PROSITE" id="PS50263">
    <property type="entry name" value="CN_HYDROLASE"/>
    <property type="match status" value="1"/>
</dbReference>
<dbReference type="InterPro" id="IPR001110">
    <property type="entry name" value="UPF0012_CS"/>
</dbReference>